<feature type="region of interest" description="Disordered" evidence="1">
    <location>
        <begin position="196"/>
        <end position="303"/>
    </location>
</feature>
<reference evidence="3" key="2">
    <citation type="submission" date="2020-05" db="UniProtKB">
        <authorList>
            <consortium name="EnsemblMetazoa"/>
        </authorList>
    </citation>
    <scope>IDENTIFICATION</scope>
    <source>
        <strain evidence="3">JHB</strain>
    </source>
</reference>
<sequence>MLRVSHDVGDDESSWHDRVSSGFDRLVAFASTELDKTRRSNEDAPPSSTSCTTSPDSGINQSDHSRTFLSSSSSSSQLDVPPSSVSAGSGSSSSSGGMMKHIVPIIKSSPAEPVESPPLSDVGLPRTPSPSSSPPLMYHQSPAAASAAGPPSAAATANLMHGSNSLKIPLKYQRQSKVSSEKHYKKKFRERNWEEYEESLSGRLSSTGSAEPLDQDFTDGFGGGSAGTSGGATMAVGPPLDGGIQQGTTMTTTATTNSNDQHHHHHKHKSAKFRPKGKDWNWDDEHSNTSSSSSRHRPGNTST</sequence>
<dbReference type="EnsemblMetazoa" id="CPIJ001410-RA">
    <property type="protein sequence ID" value="CPIJ001410-PA"/>
    <property type="gene ID" value="CPIJ001410"/>
</dbReference>
<feature type="compositionally biased region" description="Low complexity" evidence="1">
    <location>
        <begin position="67"/>
        <end position="97"/>
    </location>
</feature>
<feature type="compositionally biased region" description="Basic residues" evidence="1">
    <location>
        <begin position="262"/>
        <end position="275"/>
    </location>
</feature>
<dbReference type="HOGENOM" id="CLU_772893_0_0_1"/>
<dbReference type="OMA" id="SPVYHDV"/>
<feature type="compositionally biased region" description="Low complexity" evidence="1">
    <location>
        <begin position="141"/>
        <end position="157"/>
    </location>
</feature>
<name>B0W3M4_CULQU</name>
<evidence type="ECO:0000313" key="2">
    <source>
        <dbReference type="EMBL" id="EDS31810.1"/>
    </source>
</evidence>
<dbReference type="EMBL" id="DS231832">
    <property type="protein sequence ID" value="EDS31810.1"/>
    <property type="molecule type" value="Genomic_DNA"/>
</dbReference>
<dbReference type="VEuPathDB" id="VectorBase:CQUJHB010026"/>
<dbReference type="Proteomes" id="UP000002320">
    <property type="component" value="Unassembled WGS sequence"/>
</dbReference>
<feature type="compositionally biased region" description="Low complexity" evidence="1">
    <location>
        <begin position="45"/>
        <end position="57"/>
    </location>
</feature>
<organism>
    <name type="scientific">Culex quinquefasciatus</name>
    <name type="common">Southern house mosquito</name>
    <name type="synonym">Culex pungens</name>
    <dbReference type="NCBI Taxonomy" id="7176"/>
    <lineage>
        <taxon>Eukaryota</taxon>
        <taxon>Metazoa</taxon>
        <taxon>Ecdysozoa</taxon>
        <taxon>Arthropoda</taxon>
        <taxon>Hexapoda</taxon>
        <taxon>Insecta</taxon>
        <taxon>Pterygota</taxon>
        <taxon>Neoptera</taxon>
        <taxon>Endopterygota</taxon>
        <taxon>Diptera</taxon>
        <taxon>Nematocera</taxon>
        <taxon>Culicoidea</taxon>
        <taxon>Culicidae</taxon>
        <taxon>Culicinae</taxon>
        <taxon>Culicini</taxon>
        <taxon>Culex</taxon>
        <taxon>Culex</taxon>
    </lineage>
</organism>
<gene>
    <name evidence="3" type="primary">6032768</name>
    <name evidence="2" type="ORF">CpipJ_CPIJ001410</name>
</gene>
<dbReference type="eggNOG" id="KOG3924">
    <property type="taxonomic scope" value="Eukaryota"/>
</dbReference>
<proteinExistence type="predicted"/>
<feature type="compositionally biased region" description="Basic and acidic residues" evidence="1">
    <location>
        <begin position="276"/>
        <end position="287"/>
    </location>
</feature>
<reference evidence="2" key="1">
    <citation type="submission" date="2007-03" db="EMBL/GenBank/DDBJ databases">
        <title>Annotation of Culex pipiens quinquefasciatus.</title>
        <authorList>
            <consortium name="The Broad Institute Genome Sequencing Platform"/>
            <person name="Atkinson P.W."/>
            <person name="Hemingway J."/>
            <person name="Christensen B.M."/>
            <person name="Higgs S."/>
            <person name="Kodira C."/>
            <person name="Hannick L."/>
            <person name="Megy K."/>
            <person name="O'Leary S."/>
            <person name="Pearson M."/>
            <person name="Haas B.J."/>
            <person name="Mauceli E."/>
            <person name="Wortman J.R."/>
            <person name="Lee N.H."/>
            <person name="Guigo R."/>
            <person name="Stanke M."/>
            <person name="Alvarado L."/>
            <person name="Amedeo P."/>
            <person name="Antoine C.H."/>
            <person name="Arensburger P."/>
            <person name="Bidwell S.L."/>
            <person name="Crawford M."/>
            <person name="Camaro F."/>
            <person name="Devon K."/>
            <person name="Engels R."/>
            <person name="Hammond M."/>
            <person name="Howarth C."/>
            <person name="Koehrsen M."/>
            <person name="Lawson D."/>
            <person name="Montgomery P."/>
            <person name="Nene V."/>
            <person name="Nusbaum C."/>
            <person name="Puiu D."/>
            <person name="Romero-Severson J."/>
            <person name="Severson D.W."/>
            <person name="Shumway M."/>
            <person name="Sisk P."/>
            <person name="Stolte C."/>
            <person name="Zeng Q."/>
            <person name="Eisenstadt E."/>
            <person name="Fraser-Liggett C."/>
            <person name="Strausberg R."/>
            <person name="Galagan J."/>
            <person name="Birren B."/>
            <person name="Collins F.H."/>
        </authorList>
    </citation>
    <scope>NUCLEOTIDE SEQUENCE [LARGE SCALE GENOMIC DNA]</scope>
    <source>
        <strain evidence="2">JHB</strain>
    </source>
</reference>
<evidence type="ECO:0000313" key="3">
    <source>
        <dbReference type="EnsemblMetazoa" id="CPIJ001410-PA"/>
    </source>
</evidence>
<dbReference type="OrthoDB" id="443402at2759"/>
<evidence type="ECO:0000313" key="4">
    <source>
        <dbReference type="Proteomes" id="UP000002320"/>
    </source>
</evidence>
<feature type="compositionally biased region" description="Basic and acidic residues" evidence="1">
    <location>
        <begin position="33"/>
        <end position="42"/>
    </location>
</feature>
<protein>
    <submittedName>
        <fullName evidence="2 3">Uncharacterized protein</fullName>
    </submittedName>
</protein>
<keyword evidence="4" id="KW-1185">Reference proteome</keyword>
<feature type="compositionally biased region" description="Basic residues" evidence="1">
    <location>
        <begin position="294"/>
        <end position="303"/>
    </location>
</feature>
<accession>B0W3M4</accession>
<dbReference type="KEGG" id="cqu:CpipJ_CPIJ001410"/>
<dbReference type="AlphaFoldDB" id="B0W3M4"/>
<feature type="compositionally biased region" description="Gly residues" evidence="1">
    <location>
        <begin position="220"/>
        <end position="230"/>
    </location>
</feature>
<feature type="region of interest" description="Disordered" evidence="1">
    <location>
        <begin position="32"/>
        <end position="157"/>
    </location>
</feature>
<evidence type="ECO:0000256" key="1">
    <source>
        <dbReference type="SAM" id="MobiDB-lite"/>
    </source>
</evidence>
<dbReference type="VEuPathDB" id="VectorBase:CPIJ001410"/>
<dbReference type="InParanoid" id="B0W3M4"/>
<dbReference type="STRING" id="7176.B0W3M4"/>